<evidence type="ECO:0000256" key="5">
    <source>
        <dbReference type="ARBA" id="ARBA00023136"/>
    </source>
</evidence>
<dbReference type="PRINTS" id="PR00176">
    <property type="entry name" value="NANEUSMPORT"/>
</dbReference>
<feature type="transmembrane region" description="Helical" evidence="7">
    <location>
        <begin position="145"/>
        <end position="164"/>
    </location>
</feature>
<evidence type="ECO:0000256" key="3">
    <source>
        <dbReference type="ARBA" id="ARBA00022692"/>
    </source>
</evidence>
<feature type="transmembrane region" description="Helical" evidence="7">
    <location>
        <begin position="310"/>
        <end position="335"/>
    </location>
</feature>
<dbReference type="PANTHER" id="PTHR42948:SF1">
    <property type="entry name" value="TRANSPORTER"/>
    <property type="match status" value="1"/>
</dbReference>
<dbReference type="CDD" id="cd10336">
    <property type="entry name" value="SLC6sbd_Tyt1-Like"/>
    <property type="match status" value="1"/>
</dbReference>
<keyword evidence="2 6" id="KW-0813">Transport</keyword>
<feature type="transmembrane region" description="Helical" evidence="7">
    <location>
        <begin position="91"/>
        <end position="116"/>
    </location>
</feature>
<dbReference type="InterPro" id="IPR000175">
    <property type="entry name" value="Na/ntran_symport"/>
</dbReference>
<evidence type="ECO:0000313" key="8">
    <source>
        <dbReference type="EMBL" id="BDE94750.1"/>
    </source>
</evidence>
<feature type="transmembrane region" description="Helical" evidence="7">
    <location>
        <begin position="40"/>
        <end position="64"/>
    </location>
</feature>
<keyword evidence="4 7" id="KW-1133">Transmembrane helix</keyword>
<evidence type="ECO:0000256" key="6">
    <source>
        <dbReference type="RuleBase" id="RU003732"/>
    </source>
</evidence>
<evidence type="ECO:0000256" key="7">
    <source>
        <dbReference type="SAM" id="Phobius"/>
    </source>
</evidence>
<keyword evidence="5 7" id="KW-0472">Membrane</keyword>
<feature type="transmembrane region" description="Helical" evidence="7">
    <location>
        <begin position="235"/>
        <end position="254"/>
    </location>
</feature>
<evidence type="ECO:0000313" key="9">
    <source>
        <dbReference type="Proteomes" id="UP001320544"/>
    </source>
</evidence>
<protein>
    <recommendedName>
        <fullName evidence="6">Transporter</fullName>
    </recommendedName>
</protein>
<keyword evidence="9" id="KW-1185">Reference proteome</keyword>
<dbReference type="Proteomes" id="UP001320544">
    <property type="component" value="Chromosome"/>
</dbReference>
<keyword evidence="3 6" id="KW-0812">Transmembrane</keyword>
<comment type="similarity">
    <text evidence="6">Belongs to the sodium:neurotransmitter symporter (SNF) (TC 2.A.22) family.</text>
</comment>
<comment type="subcellular location">
    <subcellularLocation>
        <location evidence="1">Membrane</location>
        <topology evidence="1">Multi-pass membrane protein</topology>
    </subcellularLocation>
</comment>
<keyword evidence="6" id="KW-0769">Symport</keyword>
<dbReference type="PANTHER" id="PTHR42948">
    <property type="entry name" value="TRANSPORTER"/>
    <property type="match status" value="1"/>
</dbReference>
<dbReference type="InterPro" id="IPR047218">
    <property type="entry name" value="YocR/YhdH-like"/>
</dbReference>
<evidence type="ECO:0000256" key="2">
    <source>
        <dbReference type="ARBA" id="ARBA00022448"/>
    </source>
</evidence>
<accession>A0ABN6M9R3</accession>
<dbReference type="PROSITE" id="PS50267">
    <property type="entry name" value="NA_NEUROTRAN_SYMP_3"/>
    <property type="match status" value="1"/>
</dbReference>
<evidence type="ECO:0000256" key="1">
    <source>
        <dbReference type="ARBA" id="ARBA00004141"/>
    </source>
</evidence>
<name>A0ABN6M9R3_9ACTN</name>
<reference evidence="8 9" key="1">
    <citation type="submission" date="2022-01" db="EMBL/GenBank/DDBJ databases">
        <title>Novel bile acid biosynthetic pathways are enriched in the microbiome of centenarians.</title>
        <authorList>
            <person name="Sato Y."/>
            <person name="Atarashi K."/>
            <person name="Plichta R.D."/>
            <person name="Arai Y."/>
            <person name="Sasajima S."/>
            <person name="Kearney M.S."/>
            <person name="Suda W."/>
            <person name="Takeshita K."/>
            <person name="Sasaki T."/>
            <person name="Okamoto S."/>
            <person name="Skelly N.A."/>
            <person name="Okamura Y."/>
            <person name="Vlamakis H."/>
            <person name="Li Y."/>
            <person name="Tanoue T."/>
            <person name="Takei H."/>
            <person name="Nittono H."/>
            <person name="Narushima S."/>
            <person name="Irie J."/>
            <person name="Itoh H."/>
            <person name="Moriya K."/>
            <person name="Sugiura Y."/>
            <person name="Suematsu M."/>
            <person name="Moritoki N."/>
            <person name="Shibata S."/>
            <person name="Littman R.D."/>
            <person name="Fischbach A.M."/>
            <person name="Uwamino Y."/>
            <person name="Inoue T."/>
            <person name="Honda A."/>
            <person name="Hattori M."/>
            <person name="Murai T."/>
            <person name="Xavier J.R."/>
            <person name="Hirose N."/>
            <person name="Honda K."/>
        </authorList>
    </citation>
    <scope>NUCLEOTIDE SEQUENCE [LARGE SCALE GENOMIC DNA]</scope>
    <source>
        <strain evidence="8 9">CE91-St30</strain>
    </source>
</reference>
<dbReference type="Pfam" id="PF00209">
    <property type="entry name" value="SNF"/>
    <property type="match status" value="2"/>
</dbReference>
<proteinExistence type="inferred from homology"/>
<dbReference type="EMBL" id="AP025564">
    <property type="protein sequence ID" value="BDE94750.1"/>
    <property type="molecule type" value="Genomic_DNA"/>
</dbReference>
<dbReference type="InterPro" id="IPR037272">
    <property type="entry name" value="SNS_sf"/>
</dbReference>
<feature type="transmembrane region" description="Helical" evidence="7">
    <location>
        <begin position="176"/>
        <end position="193"/>
    </location>
</feature>
<dbReference type="SUPFAM" id="SSF161070">
    <property type="entry name" value="SNF-like"/>
    <property type="match status" value="1"/>
</dbReference>
<dbReference type="RefSeq" id="WP_244387537.1">
    <property type="nucleotide sequence ID" value="NZ_AP025564.1"/>
</dbReference>
<organism evidence="8 9">
    <name type="scientific">Raoultibacter timonensis</name>
    <dbReference type="NCBI Taxonomy" id="1907662"/>
    <lineage>
        <taxon>Bacteria</taxon>
        <taxon>Bacillati</taxon>
        <taxon>Actinomycetota</taxon>
        <taxon>Coriobacteriia</taxon>
        <taxon>Eggerthellales</taxon>
        <taxon>Eggerthellaceae</taxon>
        <taxon>Raoultibacter</taxon>
    </lineage>
</organism>
<sequence length="467" mass="50660">MEQRERFASRLGFLLISAGCAIGLGNVWRFPYITGEYGGAAFVLLYLVFLVILGLPVMIMEFAVGRASQKSCAKSFDKLEPAGTKWHWYKWLGFGGCYLLMMFYTTVGGWMLAYVVKMATGEFNGLSSEQVGGAFSGMLADPVGLIGWLLVVTLIGFFVCSLGLQKGVERVTKAMMACLFVIMAVLCVRSVTLEGGGEGLAFYLIPDFSRLFAGATTAEQLATFGEAVYAAMGQAFFTLSLGISAMAIFGSYIGKDRRLTGEALSVGVLDTLVALMAGLIIFPACFAFGVNPGEGPSLVFVTLPSVFEQMWMGQLWGTLFFLFMSFAALSTIIAVFENLLSFSMDLWGWSRKKAVLVNGAAVIALSLPCALGFNVLSGATVPGIGDIQSLEDFIVSNNILPIGSLIYVLFCTSRRGWGWKNFIAEADTGKGIGFPKWTYLWVKFGIPVLIVVILIMGYIPKFQIWFG</sequence>
<feature type="transmembrane region" description="Helical" evidence="7">
    <location>
        <begin position="355"/>
        <end position="373"/>
    </location>
</feature>
<feature type="transmembrane region" description="Helical" evidence="7">
    <location>
        <begin position="7"/>
        <end position="28"/>
    </location>
</feature>
<feature type="transmembrane region" description="Helical" evidence="7">
    <location>
        <begin position="440"/>
        <end position="459"/>
    </location>
</feature>
<feature type="transmembrane region" description="Helical" evidence="7">
    <location>
        <begin position="393"/>
        <end position="410"/>
    </location>
</feature>
<gene>
    <name evidence="8" type="ORF">CE91St30_00830</name>
</gene>
<dbReference type="PROSITE" id="PS00610">
    <property type="entry name" value="NA_NEUROTRAN_SYMP_1"/>
    <property type="match status" value="1"/>
</dbReference>
<dbReference type="NCBIfam" id="NF037979">
    <property type="entry name" value="Na_transp"/>
    <property type="match status" value="1"/>
</dbReference>
<evidence type="ECO:0000256" key="4">
    <source>
        <dbReference type="ARBA" id="ARBA00022989"/>
    </source>
</evidence>
<feature type="transmembrane region" description="Helical" evidence="7">
    <location>
        <begin position="266"/>
        <end position="290"/>
    </location>
</feature>